<comment type="caution">
    <text evidence="1">The sequence shown here is derived from an EMBL/GenBank/DDBJ whole genome shotgun (WGS) entry which is preliminary data.</text>
</comment>
<sequence>ISNVVGGVVGLVGIVIYLYYKREAADPRGSG</sequence>
<dbReference type="EMBL" id="LXQA011051568">
    <property type="protein sequence ID" value="MCI82779.1"/>
    <property type="molecule type" value="Genomic_DNA"/>
</dbReference>
<evidence type="ECO:0000313" key="1">
    <source>
        <dbReference type="EMBL" id="MCI82779.1"/>
    </source>
</evidence>
<evidence type="ECO:0000313" key="2">
    <source>
        <dbReference type="Proteomes" id="UP000265520"/>
    </source>
</evidence>
<protein>
    <submittedName>
        <fullName evidence="1">Uncharacterized protein</fullName>
    </submittedName>
</protein>
<reference evidence="1 2" key="1">
    <citation type="journal article" date="2018" name="Front. Plant Sci.">
        <title>Red Clover (Trifolium pratense) and Zigzag Clover (T. medium) - A Picture of Genomic Similarities and Differences.</title>
        <authorList>
            <person name="Dluhosova J."/>
            <person name="Istvanek J."/>
            <person name="Nedelnik J."/>
            <person name="Repkova J."/>
        </authorList>
    </citation>
    <scope>NUCLEOTIDE SEQUENCE [LARGE SCALE GENOMIC DNA]</scope>
    <source>
        <strain evidence="2">cv. 10/8</strain>
        <tissue evidence="1">Leaf</tissue>
    </source>
</reference>
<dbReference type="Proteomes" id="UP000265520">
    <property type="component" value="Unassembled WGS sequence"/>
</dbReference>
<organism evidence="1 2">
    <name type="scientific">Trifolium medium</name>
    <dbReference type="NCBI Taxonomy" id="97028"/>
    <lineage>
        <taxon>Eukaryota</taxon>
        <taxon>Viridiplantae</taxon>
        <taxon>Streptophyta</taxon>
        <taxon>Embryophyta</taxon>
        <taxon>Tracheophyta</taxon>
        <taxon>Spermatophyta</taxon>
        <taxon>Magnoliopsida</taxon>
        <taxon>eudicotyledons</taxon>
        <taxon>Gunneridae</taxon>
        <taxon>Pentapetalae</taxon>
        <taxon>rosids</taxon>
        <taxon>fabids</taxon>
        <taxon>Fabales</taxon>
        <taxon>Fabaceae</taxon>
        <taxon>Papilionoideae</taxon>
        <taxon>50 kb inversion clade</taxon>
        <taxon>NPAAA clade</taxon>
        <taxon>Hologalegina</taxon>
        <taxon>IRL clade</taxon>
        <taxon>Trifolieae</taxon>
        <taxon>Trifolium</taxon>
    </lineage>
</organism>
<keyword evidence="2" id="KW-1185">Reference proteome</keyword>
<accession>A0A392V680</accession>
<proteinExistence type="predicted"/>
<dbReference type="AlphaFoldDB" id="A0A392V680"/>
<name>A0A392V680_9FABA</name>
<feature type="non-terminal residue" evidence="1">
    <location>
        <position position="1"/>
    </location>
</feature>